<feature type="transmembrane region" description="Helical" evidence="1">
    <location>
        <begin position="12"/>
        <end position="36"/>
    </location>
</feature>
<organism evidence="2 3">
    <name type="scientific">Mucilaginibacter pineti</name>
    <dbReference type="NCBI Taxonomy" id="1391627"/>
    <lineage>
        <taxon>Bacteria</taxon>
        <taxon>Pseudomonadati</taxon>
        <taxon>Bacteroidota</taxon>
        <taxon>Sphingobacteriia</taxon>
        <taxon>Sphingobacteriales</taxon>
        <taxon>Sphingobacteriaceae</taxon>
        <taxon>Mucilaginibacter</taxon>
    </lineage>
</organism>
<dbReference type="RefSeq" id="WP_091143902.1">
    <property type="nucleotide sequence ID" value="NZ_FNAI01000001.1"/>
</dbReference>
<dbReference type="AlphaFoldDB" id="A0A1G6UAT5"/>
<evidence type="ECO:0000313" key="2">
    <source>
        <dbReference type="EMBL" id="SDD37685.1"/>
    </source>
</evidence>
<proteinExistence type="predicted"/>
<reference evidence="2 3" key="1">
    <citation type="submission" date="2016-10" db="EMBL/GenBank/DDBJ databases">
        <authorList>
            <person name="de Groot N.N."/>
        </authorList>
    </citation>
    <scope>NUCLEOTIDE SEQUENCE [LARGE SCALE GENOMIC DNA]</scope>
    <source>
        <strain evidence="2 3">47C3B</strain>
    </source>
</reference>
<dbReference type="InterPro" id="IPR025363">
    <property type="entry name" value="DUF4267"/>
</dbReference>
<sequence>MKTQEIKNSWGFRSVSFWMTFLVAVGIIFIGLRFIVDPLAGSTGFGIPLKELSYGRIKGIRDIFSGLVLLPFLFLKMRIPTALALTTAIIVPATDFSIVLFTNGTGDLQHLLIHGLTVVYMVITSILLFKAGSNELSHR</sequence>
<evidence type="ECO:0000256" key="1">
    <source>
        <dbReference type="SAM" id="Phobius"/>
    </source>
</evidence>
<dbReference type="EMBL" id="FNAI01000001">
    <property type="protein sequence ID" value="SDD37685.1"/>
    <property type="molecule type" value="Genomic_DNA"/>
</dbReference>
<evidence type="ECO:0000313" key="3">
    <source>
        <dbReference type="Proteomes" id="UP000199072"/>
    </source>
</evidence>
<dbReference type="OrthoDB" id="2968810at2"/>
<dbReference type="Proteomes" id="UP000199072">
    <property type="component" value="Unassembled WGS sequence"/>
</dbReference>
<feature type="transmembrane region" description="Helical" evidence="1">
    <location>
        <begin position="108"/>
        <end position="129"/>
    </location>
</feature>
<feature type="transmembrane region" description="Helical" evidence="1">
    <location>
        <begin position="82"/>
        <end position="102"/>
    </location>
</feature>
<dbReference type="Pfam" id="PF14087">
    <property type="entry name" value="DUF4267"/>
    <property type="match status" value="1"/>
</dbReference>
<dbReference type="STRING" id="1391627.SAMN05216464_101570"/>
<gene>
    <name evidence="2" type="ORF">SAMN05216464_101570</name>
</gene>
<name>A0A1G6UAT5_9SPHI</name>
<keyword evidence="1" id="KW-1133">Transmembrane helix</keyword>
<keyword evidence="1" id="KW-0812">Transmembrane</keyword>
<keyword evidence="3" id="KW-1185">Reference proteome</keyword>
<protein>
    <recommendedName>
        <fullName evidence="4">DUF4267 domain-containing protein</fullName>
    </recommendedName>
</protein>
<evidence type="ECO:0008006" key="4">
    <source>
        <dbReference type="Google" id="ProtNLM"/>
    </source>
</evidence>
<keyword evidence="1" id="KW-0472">Membrane</keyword>
<accession>A0A1G6UAT5</accession>